<dbReference type="Pfam" id="PF11897">
    <property type="entry name" value="DUF3417"/>
    <property type="match status" value="1"/>
</dbReference>
<dbReference type="PIRSF" id="PIRSF000460">
    <property type="entry name" value="Pprylas_GlgP"/>
    <property type="match status" value="1"/>
</dbReference>
<dbReference type="InterPro" id="IPR011834">
    <property type="entry name" value="Agluc_phsphrylas"/>
</dbReference>
<dbReference type="InterPro" id="IPR052182">
    <property type="entry name" value="Glycogen/Maltodextrin_Phosph"/>
</dbReference>
<evidence type="ECO:0000256" key="1">
    <source>
        <dbReference type="ARBA" id="ARBA00001275"/>
    </source>
</evidence>
<comment type="similarity">
    <text evidence="2">Belongs to the glycogen phosphorylase family.</text>
</comment>
<proteinExistence type="inferred from homology"/>
<keyword evidence="5" id="KW-0328">Glycosyltransferase</keyword>
<dbReference type="EC" id="2.4.1.1" evidence="5"/>
<comment type="catalytic activity">
    <reaction evidence="1">
        <text>[(1-&gt;4)-alpha-D-glucosyl](n) + phosphate = [(1-&gt;4)-alpha-D-glucosyl](n-1) + alpha-D-glucose 1-phosphate</text>
        <dbReference type="Rhea" id="RHEA:41732"/>
        <dbReference type="Rhea" id="RHEA-COMP:9584"/>
        <dbReference type="Rhea" id="RHEA-COMP:9586"/>
        <dbReference type="ChEBI" id="CHEBI:15444"/>
        <dbReference type="ChEBI" id="CHEBI:43474"/>
        <dbReference type="ChEBI" id="CHEBI:58601"/>
        <dbReference type="EC" id="2.4.1.1"/>
    </reaction>
</comment>
<feature type="domain" description="DUF3417" evidence="4">
    <location>
        <begin position="12"/>
        <end position="119"/>
    </location>
</feature>
<dbReference type="AlphaFoldDB" id="A0A3B0VEK4"/>
<reference evidence="5" key="1">
    <citation type="submission" date="2018-06" db="EMBL/GenBank/DDBJ databases">
        <authorList>
            <person name="Zhirakovskaya E."/>
        </authorList>
    </citation>
    <scope>NUCLEOTIDE SEQUENCE</scope>
</reference>
<dbReference type="InterPro" id="IPR000811">
    <property type="entry name" value="Glyco_trans_35"/>
</dbReference>
<organism evidence="5">
    <name type="scientific">hydrothermal vent metagenome</name>
    <dbReference type="NCBI Taxonomy" id="652676"/>
    <lineage>
        <taxon>unclassified sequences</taxon>
        <taxon>metagenomes</taxon>
        <taxon>ecological metagenomes</taxon>
    </lineage>
</organism>
<dbReference type="GO" id="GO:0030170">
    <property type="term" value="F:pyridoxal phosphate binding"/>
    <property type="evidence" value="ECO:0007669"/>
    <property type="project" value="InterPro"/>
</dbReference>
<dbReference type="PANTHER" id="PTHR42655">
    <property type="entry name" value="GLYCOGEN PHOSPHORYLASE"/>
    <property type="match status" value="1"/>
</dbReference>
<keyword evidence="5" id="KW-0808">Transferase</keyword>
<evidence type="ECO:0000256" key="3">
    <source>
        <dbReference type="ARBA" id="ARBA00022533"/>
    </source>
</evidence>
<sequence>MTTSYGMPLSDLPEELSELRELALDLRWSWSHAADKLWQRIDPDLWSRTHNPWLILQTVSRKYLLRLTTDTGFTTLLHELRREQRTARERPTWFRQSWPKSDLSTIAYFSMEFGLDESLPIYSGGLGVLAADYLKAGSELGIPVIGIGLLYQQGYFRQGLDAQGNQLVFFPYSDPTQLPIQPVRDDDGEWLFVEVSLPGRILRLRAWQVMVGRVILYLLDSNDPLNSPADRGITSELYGGGPEMRLQQEIVLGIGGYRLLQALHITPEICHLNEGHAALVVLERARFFMIRHQVPFDVALTATRAGNLFTTHTPVEAGFDRFAPWLFEQYMKEYAAGLGISCKDLLARGRTDIRAGGCQEPFHMAWLAMHGCGAVNGVSRLHGRVSRSIFQPLFPRWPAGEVPVGHVTNGVHVPSWDSPESDRLWTDACGKERWREDLRDLETAIMKISAEQLWAMRTRNRLRLITWLRQQLVRQQALHGPAAHQPLAAATIFDPNVLTLGFARRFTSYKRPDLLLHEPERLAHLLLDSGRSLQLIIAGKAHPQDHEGQAMIRAWINFIHEFHLEQQVVFLVDYDLLMAEHLVQGVDLWLNTPRRPWEACGTSGMKILANGGLNVSELDGWWAAAWNREVGWSLGDGGLHDNDPAWDAKEARDLYALLADEIIPLYYQRNAKGIPERWVHLMRHSMAKLTPRFSANRMVREYTEKYYIEMAATVTLRTTNTAIARQINQWETKLEQHWSGIRFGRRESKTVDKGTFFTVQVYLDDLDPETVQVELYADPLGEQAAEVYPMKNTEPLIGAVHGYLYTYTITTQRPATDYTVRVIPSHPQAKVPLEAHQILWEH</sequence>
<accession>A0A3B0VEK4</accession>
<dbReference type="GO" id="GO:0005975">
    <property type="term" value="P:carbohydrate metabolic process"/>
    <property type="evidence" value="ECO:0007669"/>
    <property type="project" value="InterPro"/>
</dbReference>
<gene>
    <name evidence="5" type="ORF">MNBD_DELTA04-124</name>
</gene>
<dbReference type="GO" id="GO:0008184">
    <property type="term" value="F:glycogen phosphorylase activity"/>
    <property type="evidence" value="ECO:0007669"/>
    <property type="project" value="InterPro"/>
</dbReference>
<dbReference type="EMBL" id="UOEY01000063">
    <property type="protein sequence ID" value="VAW38763.1"/>
    <property type="molecule type" value="Genomic_DNA"/>
</dbReference>
<dbReference type="InterPro" id="IPR024517">
    <property type="entry name" value="Glycogen_phosphorylase_DUF3417"/>
</dbReference>
<protein>
    <submittedName>
        <fullName evidence="5">Glycogen phosphorylase</fullName>
        <ecNumber evidence="5">2.4.1.1</ecNumber>
    </submittedName>
</protein>
<dbReference type="PANTHER" id="PTHR42655:SF1">
    <property type="entry name" value="GLYCOGEN PHOSPHORYLASE"/>
    <property type="match status" value="1"/>
</dbReference>
<evidence type="ECO:0000313" key="5">
    <source>
        <dbReference type="EMBL" id="VAW38763.1"/>
    </source>
</evidence>
<name>A0A3B0VEK4_9ZZZZ</name>
<dbReference type="Pfam" id="PF00343">
    <property type="entry name" value="Phosphorylase"/>
    <property type="match status" value="1"/>
</dbReference>
<dbReference type="Gene3D" id="3.40.50.2000">
    <property type="entry name" value="Glycogen Phosphorylase B"/>
    <property type="match status" value="3"/>
</dbReference>
<evidence type="ECO:0000256" key="2">
    <source>
        <dbReference type="ARBA" id="ARBA00006047"/>
    </source>
</evidence>
<dbReference type="SUPFAM" id="SSF53756">
    <property type="entry name" value="UDP-Glycosyltransferase/glycogen phosphorylase"/>
    <property type="match status" value="1"/>
</dbReference>
<evidence type="ECO:0000259" key="4">
    <source>
        <dbReference type="Pfam" id="PF11897"/>
    </source>
</evidence>
<keyword evidence="3" id="KW-0021">Allosteric enzyme</keyword>
<dbReference type="NCBIfam" id="TIGR02094">
    <property type="entry name" value="more_P_ylases"/>
    <property type="match status" value="1"/>
</dbReference>